<evidence type="ECO:0000256" key="4">
    <source>
        <dbReference type="ARBA" id="ARBA00022729"/>
    </source>
</evidence>
<keyword evidence="10" id="KW-0325">Glycoprotein</keyword>
<evidence type="ECO:0000256" key="10">
    <source>
        <dbReference type="ARBA" id="ARBA00023180"/>
    </source>
</evidence>
<dbReference type="PANTHER" id="PTHR18966">
    <property type="entry name" value="IONOTROPIC GLUTAMATE RECEPTOR"/>
    <property type="match status" value="1"/>
</dbReference>
<dbReference type="GO" id="GO:0005886">
    <property type="term" value="C:plasma membrane"/>
    <property type="evidence" value="ECO:0000318"/>
    <property type="project" value="GO_Central"/>
</dbReference>
<protein>
    <recommendedName>
        <fullName evidence="24">Ionotropic glutamate receptor C-terminal domain-containing protein</fullName>
    </recommendedName>
</protein>
<dbReference type="SUPFAM" id="SSF53822">
    <property type="entry name" value="Periplasmic binding protein-like I"/>
    <property type="match status" value="1"/>
</dbReference>
<keyword evidence="4" id="KW-0732">Signal</keyword>
<evidence type="ECO:0000256" key="16">
    <source>
        <dbReference type="PIRSR" id="PIRSR601508-2"/>
    </source>
</evidence>
<feature type="binding site" evidence="15">
    <location>
        <position position="189"/>
    </location>
    <ligand>
        <name>L-glutamate</name>
        <dbReference type="ChEBI" id="CHEBI:29985"/>
    </ligand>
</feature>
<dbReference type="InterPro" id="IPR001508">
    <property type="entry name" value="Iono_Glu_rcpt_met"/>
</dbReference>
<feature type="site" description="Crucial to convey clamshell closure to channel opening" evidence="16">
    <location>
        <position position="334"/>
    </location>
</feature>
<dbReference type="CTD" id="20214982"/>
<dbReference type="EnsemblMetazoa" id="HelroT74189">
    <property type="protein sequence ID" value="HelroP74189"/>
    <property type="gene ID" value="HelroG74189"/>
</dbReference>
<keyword evidence="9" id="KW-0675">Receptor</keyword>
<evidence type="ECO:0000256" key="7">
    <source>
        <dbReference type="ARBA" id="ARBA00023065"/>
    </source>
</evidence>
<evidence type="ECO:0000256" key="15">
    <source>
        <dbReference type="PIRSR" id="PIRSR601508-1"/>
    </source>
</evidence>
<dbReference type="FunFam" id="1.10.287.70:FF:000010">
    <property type="entry name" value="Putative glutamate receptor ionotropic kainate 1"/>
    <property type="match status" value="1"/>
</dbReference>
<evidence type="ECO:0000313" key="21">
    <source>
        <dbReference type="EMBL" id="ESO08945.1"/>
    </source>
</evidence>
<feature type="disulfide bond" evidence="17">
    <location>
        <begin position="419"/>
        <end position="474"/>
    </location>
</feature>
<feature type="transmembrane region" description="Helical" evidence="18">
    <location>
        <begin position="498"/>
        <end position="519"/>
    </location>
</feature>
<reference evidence="23" key="1">
    <citation type="submission" date="2012-12" db="EMBL/GenBank/DDBJ databases">
        <authorList>
            <person name="Hellsten U."/>
            <person name="Grimwood J."/>
            <person name="Chapman J.A."/>
            <person name="Shapiro H."/>
            <person name="Aerts A."/>
            <person name="Otillar R.P."/>
            <person name="Terry A.Y."/>
            <person name="Boore J.L."/>
            <person name="Simakov O."/>
            <person name="Marletaz F."/>
            <person name="Cho S.-J."/>
            <person name="Edsinger-Gonzales E."/>
            <person name="Havlak P."/>
            <person name="Kuo D.-H."/>
            <person name="Larsson T."/>
            <person name="Lv J."/>
            <person name="Arendt D."/>
            <person name="Savage R."/>
            <person name="Osoegawa K."/>
            <person name="de Jong P."/>
            <person name="Lindberg D.R."/>
            <person name="Seaver E.C."/>
            <person name="Weisblat D.A."/>
            <person name="Putnam N.H."/>
            <person name="Grigoriev I.V."/>
            <person name="Rokhsar D.S."/>
        </authorList>
    </citation>
    <scope>NUCLEOTIDE SEQUENCE</scope>
</reference>
<dbReference type="Pfam" id="PF00060">
    <property type="entry name" value="Lig_chan"/>
    <property type="match status" value="1"/>
</dbReference>
<evidence type="ECO:0000259" key="20">
    <source>
        <dbReference type="SMART" id="SM00918"/>
    </source>
</evidence>
<gene>
    <name evidence="22" type="primary">20214982</name>
    <name evidence="21" type="ORF">HELRODRAFT_74189</name>
</gene>
<evidence type="ECO:0000259" key="19">
    <source>
        <dbReference type="SMART" id="SM00079"/>
    </source>
</evidence>
<accession>T1G1N4</accession>
<dbReference type="Gene3D" id="3.40.50.2300">
    <property type="match status" value="2"/>
</dbReference>
<dbReference type="HOGENOM" id="CLU_007257_0_1_1"/>
<dbReference type="InterPro" id="IPR001828">
    <property type="entry name" value="ANF_lig-bd_rcpt"/>
</dbReference>
<evidence type="ECO:0000256" key="3">
    <source>
        <dbReference type="ARBA" id="ARBA00022692"/>
    </source>
</evidence>
<feature type="binding site" evidence="15">
    <location>
        <position position="406"/>
    </location>
    <ligand>
        <name>L-glutamate</name>
        <dbReference type="ChEBI" id="CHEBI:29985"/>
    </ligand>
</feature>
<dbReference type="EMBL" id="AMQM01003127">
    <property type="status" value="NOT_ANNOTATED_CDS"/>
    <property type="molecule type" value="Genomic_DNA"/>
</dbReference>
<evidence type="ECO:0000256" key="8">
    <source>
        <dbReference type="ARBA" id="ARBA00023136"/>
    </source>
</evidence>
<evidence type="ECO:0000256" key="2">
    <source>
        <dbReference type="ARBA" id="ARBA00022475"/>
    </source>
</evidence>
<dbReference type="Gene3D" id="3.40.190.10">
    <property type="entry name" value="Periplasmic binding protein-like II"/>
    <property type="match status" value="2"/>
</dbReference>
<keyword evidence="8 18" id="KW-0472">Membrane</keyword>
<dbReference type="OMA" id="AIGEYCI"/>
<evidence type="ECO:0008006" key="24">
    <source>
        <dbReference type="Google" id="ProtNLM"/>
    </source>
</evidence>
<evidence type="ECO:0000256" key="12">
    <source>
        <dbReference type="ARBA" id="ARBA00023286"/>
    </source>
</evidence>
<dbReference type="AlphaFoldDB" id="T1G1N4"/>
<keyword evidence="11" id="KW-0628">Postsynaptic cell membrane</keyword>
<dbReference type="Pfam" id="PF10613">
    <property type="entry name" value="Lig_chan-Glu_bd"/>
    <property type="match status" value="1"/>
</dbReference>
<dbReference type="GO" id="GO:0008066">
    <property type="term" value="F:glutamate receptor activity"/>
    <property type="evidence" value="ECO:0000318"/>
    <property type="project" value="GO_Central"/>
</dbReference>
<keyword evidence="13" id="KW-0407">Ion channel</keyword>
<evidence type="ECO:0000256" key="5">
    <source>
        <dbReference type="ARBA" id="ARBA00022989"/>
    </source>
</evidence>
<feature type="domain" description="Ionotropic glutamate receptor L-glutamate and glycine-binding" evidence="20">
    <location>
        <begin position="111"/>
        <end position="180"/>
    </location>
</feature>
<dbReference type="EMBL" id="KB096023">
    <property type="protein sequence ID" value="ESO08945.1"/>
    <property type="molecule type" value="Genomic_DNA"/>
</dbReference>
<dbReference type="InParanoid" id="T1G1N4"/>
<evidence type="ECO:0000256" key="1">
    <source>
        <dbReference type="ARBA" id="ARBA00022448"/>
    </source>
</evidence>
<keyword evidence="5 18" id="KW-1133">Transmembrane helix</keyword>
<dbReference type="eggNOG" id="KOG1054">
    <property type="taxonomic scope" value="Eukaryota"/>
</dbReference>
<evidence type="ECO:0000256" key="17">
    <source>
        <dbReference type="PIRSR" id="PIRSR601508-3"/>
    </source>
</evidence>
<dbReference type="RefSeq" id="XP_009012967.1">
    <property type="nucleotide sequence ID" value="XM_009014719.1"/>
</dbReference>
<feature type="binding site" evidence="15">
    <location>
        <position position="356"/>
    </location>
    <ligand>
        <name>L-glutamate</name>
        <dbReference type="ChEBI" id="CHEBI:29985"/>
    </ligand>
</feature>
<dbReference type="InterPro" id="IPR001320">
    <property type="entry name" value="Iontro_rcpt_C"/>
</dbReference>
<keyword evidence="23" id="KW-1185">Reference proteome</keyword>
<dbReference type="InterPro" id="IPR015683">
    <property type="entry name" value="Ionotropic_Glu_rcpt"/>
</dbReference>
<evidence type="ECO:0000256" key="9">
    <source>
        <dbReference type="ARBA" id="ARBA00023170"/>
    </source>
</evidence>
<dbReference type="Gene3D" id="1.10.287.70">
    <property type="match status" value="1"/>
</dbReference>
<keyword evidence="7" id="KW-0406">Ion transport</keyword>
<reference evidence="22" key="3">
    <citation type="submission" date="2015-06" db="UniProtKB">
        <authorList>
            <consortium name="EnsemblMetazoa"/>
        </authorList>
    </citation>
    <scope>IDENTIFICATION</scope>
</reference>
<dbReference type="FunFam" id="3.40.190.10:FF:000001">
    <property type="entry name" value="Glutamate receptor ionotropic, kainate 2"/>
    <property type="match status" value="1"/>
</dbReference>
<dbReference type="GO" id="GO:0035249">
    <property type="term" value="P:synaptic transmission, glutamatergic"/>
    <property type="evidence" value="ECO:0000318"/>
    <property type="project" value="GO_Central"/>
</dbReference>
<feature type="binding site" evidence="15">
    <location>
        <position position="196"/>
    </location>
    <ligand>
        <name>L-glutamate</name>
        <dbReference type="ChEBI" id="CHEBI:29985"/>
    </ligand>
</feature>
<dbReference type="KEGG" id="hro:HELRODRAFT_74189"/>
<feature type="binding site" evidence="15">
    <location>
        <position position="191"/>
    </location>
    <ligand>
        <name>L-glutamate</name>
        <dbReference type="ChEBI" id="CHEBI:29985"/>
    </ligand>
</feature>
<dbReference type="GeneID" id="20214982"/>
<keyword evidence="12" id="KW-1071">Ligand-gated ion channel</keyword>
<feature type="transmembrane region" description="Helical" evidence="18">
    <location>
        <begin position="432"/>
        <end position="454"/>
    </location>
</feature>
<dbReference type="SUPFAM" id="SSF53850">
    <property type="entry name" value="Periplasmic binding protein-like II"/>
    <property type="match status" value="1"/>
</dbReference>
<evidence type="ECO:0000256" key="11">
    <source>
        <dbReference type="ARBA" id="ARBA00023257"/>
    </source>
</evidence>
<organism evidence="22 23">
    <name type="scientific">Helobdella robusta</name>
    <name type="common">Californian leech</name>
    <dbReference type="NCBI Taxonomy" id="6412"/>
    <lineage>
        <taxon>Eukaryota</taxon>
        <taxon>Metazoa</taxon>
        <taxon>Spiralia</taxon>
        <taxon>Lophotrochozoa</taxon>
        <taxon>Annelida</taxon>
        <taxon>Clitellata</taxon>
        <taxon>Hirudinea</taxon>
        <taxon>Rhynchobdellida</taxon>
        <taxon>Glossiphoniidae</taxon>
        <taxon>Helobdella</taxon>
    </lineage>
</organism>
<feature type="binding site" evidence="15">
    <location>
        <position position="355"/>
    </location>
    <ligand>
        <name>L-glutamate</name>
        <dbReference type="ChEBI" id="CHEBI:29985"/>
    </ligand>
</feature>
<feature type="transmembrane region" description="Helical" evidence="18">
    <location>
        <begin position="235"/>
        <end position="255"/>
    </location>
</feature>
<dbReference type="InterPro" id="IPR028082">
    <property type="entry name" value="Peripla_BP_I"/>
</dbReference>
<dbReference type="SMART" id="SM00079">
    <property type="entry name" value="PBPe"/>
    <property type="match status" value="1"/>
</dbReference>
<keyword evidence="3 18" id="KW-0812">Transmembrane</keyword>
<dbReference type="GO" id="GO:0050804">
    <property type="term" value="P:modulation of chemical synaptic transmission"/>
    <property type="evidence" value="ECO:0000318"/>
    <property type="project" value="GO_Central"/>
</dbReference>
<feature type="domain" description="Ionotropic glutamate receptor C-terminal" evidence="19">
    <location>
        <begin position="101"/>
        <end position="470"/>
    </location>
</feature>
<dbReference type="SMART" id="SM00918">
    <property type="entry name" value="Lig_chan-Glu_bd"/>
    <property type="match status" value="1"/>
</dbReference>
<comment type="subcellular location">
    <subcellularLocation>
        <location evidence="14">Postsynaptic cell membrane</location>
        <topology evidence="14">Multi-pass membrane protein</topology>
    </subcellularLocation>
</comment>
<dbReference type="Pfam" id="PF01094">
    <property type="entry name" value="ANF_receptor"/>
    <property type="match status" value="1"/>
</dbReference>
<evidence type="ECO:0000313" key="23">
    <source>
        <dbReference type="Proteomes" id="UP000015101"/>
    </source>
</evidence>
<keyword evidence="6" id="KW-0770">Synapse</keyword>
<evidence type="ECO:0000256" key="14">
    <source>
        <dbReference type="ARBA" id="ARBA00034104"/>
    </source>
</evidence>
<keyword evidence="17" id="KW-1015">Disulfide bond</keyword>
<sequence length="538" mass="60514">MIFQKGVVYNDGSRGLRCMEPYRPWRNGSLVYEYMRKVSLVGLTGNISFNEHGYRQYFNLDLLSLELNRPLKKIGYWTEASGVIIDKHNGTSRVDHGANASYIVTTVMESPYLMLKRKLVGDEGKAITGNDRYDGFCADLAIFLSQIVNFTYVLQEVKDKKYGAELPDGSWNGMIGELIREEADLAIAPLTISSVRERVVDFSKPFMNLGISIMIKKPEKQKPGVFSFMDPIDNDIWTCICFSYLGVSFTLYFVCRFSPYEFCSKSKHKRDFTLRNSLWFALGAFMQQGVGLSPKSISGRLIGSSWWFFTLIIISSYTANLAAFLTVERMLTPINSADELAKQNEILYGTLDSGSSKAFFMNSNISTFKTMWANMLAHESSVFVKTIDEGVAKVRTSKGRYAFLLESTMNDYHNQRKPCNTMKVGEDLDSKGYGVATPIGHVLKVPIGLAVLHLKEHGTLQKLAKKWWYDKGECPADADSKGGGSFQSALTLSNVAGIFYILISGLGLSMVVSLLEFLTKTFREARKQKVILFIIYQK</sequence>
<evidence type="ECO:0000256" key="13">
    <source>
        <dbReference type="ARBA" id="ARBA00023303"/>
    </source>
</evidence>
<evidence type="ECO:0000313" key="22">
    <source>
        <dbReference type="EnsemblMetazoa" id="HelroP74189"/>
    </source>
</evidence>
<dbReference type="PRINTS" id="PR00177">
    <property type="entry name" value="NMDARECEPTOR"/>
</dbReference>
<keyword evidence="1" id="KW-0813">Transport</keyword>
<feature type="transmembrane region" description="Helical" evidence="18">
    <location>
        <begin position="276"/>
        <end position="294"/>
    </location>
</feature>
<proteinExistence type="predicted"/>
<dbReference type="GO" id="GO:1904315">
    <property type="term" value="F:transmitter-gated monoatomic ion channel activity involved in regulation of postsynaptic membrane potential"/>
    <property type="evidence" value="ECO:0000318"/>
    <property type="project" value="GO_Central"/>
</dbReference>
<evidence type="ECO:0000256" key="18">
    <source>
        <dbReference type="SAM" id="Phobius"/>
    </source>
</evidence>
<dbReference type="OrthoDB" id="5984008at2759"/>
<dbReference type="InterPro" id="IPR019594">
    <property type="entry name" value="Glu/Gly-bd"/>
</dbReference>
<name>T1G1N4_HELRO</name>
<reference evidence="21 23" key="2">
    <citation type="journal article" date="2013" name="Nature">
        <title>Insights into bilaterian evolution from three spiralian genomes.</title>
        <authorList>
            <person name="Simakov O."/>
            <person name="Marletaz F."/>
            <person name="Cho S.J."/>
            <person name="Edsinger-Gonzales E."/>
            <person name="Havlak P."/>
            <person name="Hellsten U."/>
            <person name="Kuo D.H."/>
            <person name="Larsson T."/>
            <person name="Lv J."/>
            <person name="Arendt D."/>
            <person name="Savage R."/>
            <person name="Osoegawa K."/>
            <person name="de Jong P."/>
            <person name="Grimwood J."/>
            <person name="Chapman J.A."/>
            <person name="Shapiro H."/>
            <person name="Aerts A."/>
            <person name="Otillar R.P."/>
            <person name="Terry A.Y."/>
            <person name="Boore J.L."/>
            <person name="Grigoriev I.V."/>
            <person name="Lindberg D.R."/>
            <person name="Seaver E.C."/>
            <person name="Weisblat D.A."/>
            <person name="Putnam N.H."/>
            <person name="Rokhsar D.S."/>
        </authorList>
    </citation>
    <scope>NUCLEOTIDE SEQUENCE</scope>
</reference>
<dbReference type="Proteomes" id="UP000015101">
    <property type="component" value="Unassembled WGS sequence"/>
</dbReference>
<evidence type="ECO:0000256" key="6">
    <source>
        <dbReference type="ARBA" id="ARBA00023018"/>
    </source>
</evidence>
<feature type="transmembrane region" description="Helical" evidence="18">
    <location>
        <begin position="306"/>
        <end position="327"/>
    </location>
</feature>
<dbReference type="GO" id="GO:0098839">
    <property type="term" value="C:postsynaptic density membrane"/>
    <property type="evidence" value="ECO:0000318"/>
    <property type="project" value="GO_Central"/>
</dbReference>
<dbReference type="FunFam" id="3.40.190.10:FF:000087">
    <property type="entry name" value="glutamate receptor 4 isoform X2"/>
    <property type="match status" value="1"/>
</dbReference>
<keyword evidence="2" id="KW-1003">Cell membrane</keyword>
<dbReference type="STRING" id="6412.T1G1N4"/>